<keyword evidence="1" id="KW-0472">Membrane</keyword>
<dbReference type="EMBL" id="JBEPLO010000026">
    <property type="protein sequence ID" value="MET3558890.1"/>
    <property type="molecule type" value="Genomic_DNA"/>
</dbReference>
<dbReference type="RefSeq" id="WP_354366000.1">
    <property type="nucleotide sequence ID" value="NZ_JBEPLO010000026.1"/>
</dbReference>
<evidence type="ECO:0000313" key="3">
    <source>
        <dbReference type="Proteomes" id="UP001549122"/>
    </source>
</evidence>
<feature type="transmembrane region" description="Helical" evidence="1">
    <location>
        <begin position="213"/>
        <end position="232"/>
    </location>
</feature>
<feature type="transmembrane region" description="Helical" evidence="1">
    <location>
        <begin position="60"/>
        <end position="79"/>
    </location>
</feature>
<proteinExistence type="predicted"/>
<keyword evidence="1" id="KW-1133">Transmembrane helix</keyword>
<evidence type="ECO:0000256" key="1">
    <source>
        <dbReference type="SAM" id="Phobius"/>
    </source>
</evidence>
<accession>A0ABV2FKC3</accession>
<comment type="caution">
    <text evidence="2">The sequence shown here is derived from an EMBL/GenBank/DDBJ whole genome shotgun (WGS) entry which is preliminary data.</text>
</comment>
<protein>
    <submittedName>
        <fullName evidence="2">ABC-type transport system involved in multi-copper enzyme maturation permease subunit</fullName>
    </submittedName>
</protein>
<feature type="transmembrane region" description="Helical" evidence="1">
    <location>
        <begin position="147"/>
        <end position="166"/>
    </location>
</feature>
<gene>
    <name evidence="2" type="ORF">ABID29_002018</name>
</gene>
<dbReference type="Proteomes" id="UP001549122">
    <property type="component" value="Unassembled WGS sequence"/>
</dbReference>
<keyword evidence="3" id="KW-1185">Reference proteome</keyword>
<evidence type="ECO:0000313" key="2">
    <source>
        <dbReference type="EMBL" id="MET3558890.1"/>
    </source>
</evidence>
<feature type="transmembrane region" description="Helical" evidence="1">
    <location>
        <begin position="178"/>
        <end position="201"/>
    </location>
</feature>
<keyword evidence="1" id="KW-0812">Transmembrane</keyword>
<name>A0ABV2FKC3_9STRE</name>
<feature type="transmembrane region" description="Helical" evidence="1">
    <location>
        <begin position="100"/>
        <end position="127"/>
    </location>
</feature>
<sequence length="246" mass="27335">MTLFSAIFQSVFKRRDVSILLAFSFLPLLVPTLAGLGETVQVDQEATSSLLGFLTSVIEVQYQFILPGIMLGLITASVFRDEIDSRILFLYKDIKRSKIFNAKLLSLFAVYGLFFLATLLVTVVTYFTYMLPQTGFRLLPQAGATTSLHYLLVLIGLNLTLITVLATCSIKKKTMGTVMLGIFFNLFTSTAPMWVGIRYLFPNSYATTLAKQFPLGSAIGFSLILTTIYLGLAYGSARRNFDTIEF</sequence>
<organism evidence="2 3">
    <name type="scientific">Streptococcus rupicaprae</name>
    <dbReference type="NCBI Taxonomy" id="759619"/>
    <lineage>
        <taxon>Bacteria</taxon>
        <taxon>Bacillati</taxon>
        <taxon>Bacillota</taxon>
        <taxon>Bacilli</taxon>
        <taxon>Lactobacillales</taxon>
        <taxon>Streptococcaceae</taxon>
        <taxon>Streptococcus</taxon>
    </lineage>
</organism>
<reference evidence="2 3" key="1">
    <citation type="submission" date="2024-06" db="EMBL/GenBank/DDBJ databases">
        <title>Genomic Encyclopedia of Type Strains, Phase IV (KMG-IV): sequencing the most valuable type-strain genomes for metagenomic binning, comparative biology and taxonomic classification.</title>
        <authorList>
            <person name="Goeker M."/>
        </authorList>
    </citation>
    <scope>NUCLEOTIDE SEQUENCE [LARGE SCALE GENOMIC DNA]</scope>
    <source>
        <strain evidence="2 3">DSM 28303</strain>
    </source>
</reference>